<dbReference type="GO" id="GO:0017148">
    <property type="term" value="P:negative regulation of translation"/>
    <property type="evidence" value="ECO:0007669"/>
    <property type="project" value="TreeGrafter"/>
</dbReference>
<dbReference type="PANTHER" id="PTHR11545">
    <property type="entry name" value="RIBOSOMAL PROTEIN L13"/>
    <property type="match status" value="1"/>
</dbReference>
<dbReference type="GO" id="GO:0006412">
    <property type="term" value="P:translation"/>
    <property type="evidence" value="ECO:0007669"/>
    <property type="project" value="InterPro"/>
</dbReference>
<sequence length="159" mass="18616">MVIEYHVVDATNKILGRFCSQIAKKALLGDYIVVINAKDAIISGSKRNIHEEFLAKLNITTATNPLRGPFHERRPDTFMRRVIKQMLPRKKIRGKEALKRVHVFISDIPERFKIKYQKLKPTEVYSADKKRLSYYNKFITLENLCLRIGWNKKEIEVLS</sequence>
<dbReference type="NCBIfam" id="TIGR01077">
    <property type="entry name" value="L13_A_E"/>
    <property type="match status" value="1"/>
</dbReference>
<evidence type="ECO:0000256" key="3">
    <source>
        <dbReference type="ARBA" id="ARBA00023274"/>
    </source>
</evidence>
<dbReference type="EMBL" id="LAZR01000543">
    <property type="protein sequence ID" value="KKN64810.1"/>
    <property type="molecule type" value="Genomic_DNA"/>
</dbReference>
<dbReference type="Pfam" id="PF00572">
    <property type="entry name" value="Ribosomal_L13"/>
    <property type="match status" value="1"/>
</dbReference>
<dbReference type="InterPro" id="IPR005822">
    <property type="entry name" value="Ribosomal_uL13"/>
</dbReference>
<organism evidence="4">
    <name type="scientific">marine sediment metagenome</name>
    <dbReference type="NCBI Taxonomy" id="412755"/>
    <lineage>
        <taxon>unclassified sequences</taxon>
        <taxon>metagenomes</taxon>
        <taxon>ecological metagenomes</taxon>
    </lineage>
</organism>
<dbReference type="PANTHER" id="PTHR11545:SF3">
    <property type="entry name" value="LARGE RIBOSOMAL SUBUNIT PROTEIN UL13"/>
    <property type="match status" value="1"/>
</dbReference>
<comment type="similarity">
    <text evidence="1">Belongs to the universal ribosomal protein uL13 family.</text>
</comment>
<dbReference type="GO" id="GO:0003729">
    <property type="term" value="F:mRNA binding"/>
    <property type="evidence" value="ECO:0007669"/>
    <property type="project" value="TreeGrafter"/>
</dbReference>
<evidence type="ECO:0000256" key="1">
    <source>
        <dbReference type="ARBA" id="ARBA00006227"/>
    </source>
</evidence>
<dbReference type="GO" id="GO:0022625">
    <property type="term" value="C:cytosolic large ribosomal subunit"/>
    <property type="evidence" value="ECO:0007669"/>
    <property type="project" value="TreeGrafter"/>
</dbReference>
<dbReference type="AlphaFoldDB" id="A0A0F9S7E2"/>
<evidence type="ECO:0008006" key="5">
    <source>
        <dbReference type="Google" id="ProtNLM"/>
    </source>
</evidence>
<dbReference type="PIRSF" id="PIRSF002181">
    <property type="entry name" value="Ribosomal_L13"/>
    <property type="match status" value="1"/>
</dbReference>
<dbReference type="CDD" id="cd00392">
    <property type="entry name" value="Ribosomal_L13"/>
    <property type="match status" value="1"/>
</dbReference>
<comment type="caution">
    <text evidence="4">The sequence shown here is derived from an EMBL/GenBank/DDBJ whole genome shotgun (WGS) entry which is preliminary data.</text>
</comment>
<dbReference type="SUPFAM" id="SSF52161">
    <property type="entry name" value="Ribosomal protein L13"/>
    <property type="match status" value="1"/>
</dbReference>
<keyword evidence="2" id="KW-0689">Ribosomal protein</keyword>
<dbReference type="Gene3D" id="3.90.1180.10">
    <property type="entry name" value="Ribosomal protein L13"/>
    <property type="match status" value="1"/>
</dbReference>
<gene>
    <name evidence="4" type="ORF">LCGC14_0487980</name>
</gene>
<dbReference type="GO" id="GO:0003735">
    <property type="term" value="F:structural constituent of ribosome"/>
    <property type="evidence" value="ECO:0007669"/>
    <property type="project" value="InterPro"/>
</dbReference>
<dbReference type="InterPro" id="IPR036899">
    <property type="entry name" value="Ribosomal_uL13_sf"/>
</dbReference>
<name>A0A0F9S7E2_9ZZZZ</name>
<proteinExistence type="inferred from homology"/>
<evidence type="ECO:0000313" key="4">
    <source>
        <dbReference type="EMBL" id="KKN64810.1"/>
    </source>
</evidence>
<protein>
    <recommendedName>
        <fullName evidence="5">50S ribosomal protein L13</fullName>
    </recommendedName>
</protein>
<dbReference type="HAMAP" id="MF_01366">
    <property type="entry name" value="Ribosomal_uL13"/>
    <property type="match status" value="1"/>
</dbReference>
<dbReference type="InterPro" id="IPR005755">
    <property type="entry name" value="Ribosomal_uL13_euk/arc"/>
</dbReference>
<reference evidence="4" key="1">
    <citation type="journal article" date="2015" name="Nature">
        <title>Complex archaea that bridge the gap between prokaryotes and eukaryotes.</title>
        <authorList>
            <person name="Spang A."/>
            <person name="Saw J.H."/>
            <person name="Jorgensen S.L."/>
            <person name="Zaremba-Niedzwiedzka K."/>
            <person name="Martijn J."/>
            <person name="Lind A.E."/>
            <person name="van Eijk R."/>
            <person name="Schleper C."/>
            <person name="Guy L."/>
            <person name="Ettema T.J."/>
        </authorList>
    </citation>
    <scope>NUCLEOTIDE SEQUENCE</scope>
</reference>
<dbReference type="InterPro" id="IPR005823">
    <property type="entry name" value="Ribosomal_uL13_bac-type"/>
</dbReference>
<evidence type="ECO:0000256" key="2">
    <source>
        <dbReference type="ARBA" id="ARBA00022980"/>
    </source>
</evidence>
<keyword evidence="3" id="KW-0687">Ribonucleoprotein</keyword>
<accession>A0A0F9S7E2</accession>